<dbReference type="Pfam" id="PF04239">
    <property type="entry name" value="DUF421"/>
    <property type="match status" value="1"/>
</dbReference>
<dbReference type="InterPro" id="IPR007353">
    <property type="entry name" value="DUF421"/>
</dbReference>
<evidence type="ECO:0000256" key="8">
    <source>
        <dbReference type="SAM" id="Phobius"/>
    </source>
</evidence>
<evidence type="ECO:0000256" key="3">
    <source>
        <dbReference type="ARBA" id="ARBA00022475"/>
    </source>
</evidence>
<dbReference type="EMBL" id="JAGSOJ010000002">
    <property type="protein sequence ID" value="MCM1990388.1"/>
    <property type="molecule type" value="Genomic_DNA"/>
</dbReference>
<name>A0A9J6P1X2_9CLOT</name>
<feature type="coiled-coil region" evidence="7">
    <location>
        <begin position="95"/>
        <end position="122"/>
    </location>
</feature>
<feature type="transmembrane region" description="Helical" evidence="8">
    <location>
        <begin position="6"/>
        <end position="23"/>
    </location>
</feature>
<accession>A0A9J6P1X2</accession>
<sequence>MFILIIRTIILYFFTLVIIRLTGKRQLGQLQPFELVITVMISQLATIPMQDARIPLIHVIGPIVTLLFLQVFTMFLSLKSECARKYLCGKPTVLIEEGKIQVEQLEYQKVNLNDLLEELRLKGFYNIEDIEYAILETSGELSIIPRTSKTNVTKSDLNIRSTQDKLPVTLILDGRINYNNLKVIRKDIHWLEEQLIRHKINDYKKVFFAICDSNGDFFYQLRP</sequence>
<evidence type="ECO:0000256" key="7">
    <source>
        <dbReference type="SAM" id="Coils"/>
    </source>
</evidence>
<reference evidence="10" key="2">
    <citation type="submission" date="2021-04" db="EMBL/GenBank/DDBJ databases">
        <authorList>
            <person name="Dong X."/>
        </authorList>
    </citation>
    <scope>NUCLEOTIDE SEQUENCE</scope>
    <source>
        <strain evidence="10">ZWT</strain>
    </source>
</reference>
<comment type="similarity">
    <text evidence="2">Belongs to the UPF0702 family.</text>
</comment>
<keyword evidence="5 8" id="KW-1133">Transmembrane helix</keyword>
<keyword evidence="3" id="KW-1003">Cell membrane</keyword>
<dbReference type="PANTHER" id="PTHR34582:SF6">
    <property type="entry name" value="UPF0702 TRANSMEMBRANE PROTEIN YCAP"/>
    <property type="match status" value="1"/>
</dbReference>
<evidence type="ECO:0000256" key="1">
    <source>
        <dbReference type="ARBA" id="ARBA00004651"/>
    </source>
</evidence>
<evidence type="ECO:0000259" key="9">
    <source>
        <dbReference type="Pfam" id="PF04239"/>
    </source>
</evidence>
<feature type="transmembrane region" description="Helical" evidence="8">
    <location>
        <begin position="56"/>
        <end position="76"/>
    </location>
</feature>
<proteinExistence type="inferred from homology"/>
<dbReference type="RefSeq" id="WP_250859425.1">
    <property type="nucleotide sequence ID" value="NZ_JAGSOJ010000002.1"/>
</dbReference>
<protein>
    <submittedName>
        <fullName evidence="10">DUF421 domain-containing protein</fullName>
    </submittedName>
</protein>
<dbReference type="Gene3D" id="3.30.240.20">
    <property type="entry name" value="bsu07140 like domains"/>
    <property type="match status" value="2"/>
</dbReference>
<evidence type="ECO:0000256" key="4">
    <source>
        <dbReference type="ARBA" id="ARBA00022692"/>
    </source>
</evidence>
<dbReference type="GO" id="GO:0005886">
    <property type="term" value="C:plasma membrane"/>
    <property type="evidence" value="ECO:0007669"/>
    <property type="project" value="UniProtKB-SubCell"/>
</dbReference>
<evidence type="ECO:0000313" key="11">
    <source>
        <dbReference type="Proteomes" id="UP001056429"/>
    </source>
</evidence>
<evidence type="ECO:0000256" key="6">
    <source>
        <dbReference type="ARBA" id="ARBA00023136"/>
    </source>
</evidence>
<comment type="subcellular location">
    <subcellularLocation>
        <location evidence="1">Cell membrane</location>
        <topology evidence="1">Multi-pass membrane protein</topology>
    </subcellularLocation>
</comment>
<comment type="caution">
    <text evidence="10">The sequence shown here is derived from an EMBL/GenBank/DDBJ whole genome shotgun (WGS) entry which is preliminary data.</text>
</comment>
<evidence type="ECO:0000256" key="2">
    <source>
        <dbReference type="ARBA" id="ARBA00006448"/>
    </source>
</evidence>
<dbReference type="Proteomes" id="UP001056429">
    <property type="component" value="Unassembled WGS sequence"/>
</dbReference>
<dbReference type="PANTHER" id="PTHR34582">
    <property type="entry name" value="UPF0702 TRANSMEMBRANE PROTEIN YCAP"/>
    <property type="match status" value="1"/>
</dbReference>
<dbReference type="AlphaFoldDB" id="A0A9J6P1X2"/>
<reference evidence="10" key="1">
    <citation type="journal article" date="2021" name="mSystems">
        <title>Bacteria and Archaea Synergistically Convert Glycine Betaine to Biogenic Methane in the Formosa Cold Seep of the South China Sea.</title>
        <authorList>
            <person name="Li L."/>
            <person name="Zhang W."/>
            <person name="Zhang S."/>
            <person name="Song L."/>
            <person name="Sun Q."/>
            <person name="Zhang H."/>
            <person name="Xiang H."/>
            <person name="Dong X."/>
        </authorList>
    </citation>
    <scope>NUCLEOTIDE SEQUENCE</scope>
    <source>
        <strain evidence="10">ZWT</strain>
    </source>
</reference>
<keyword evidence="7" id="KW-0175">Coiled coil</keyword>
<feature type="domain" description="YetF C-terminal" evidence="9">
    <location>
        <begin position="79"/>
        <end position="209"/>
    </location>
</feature>
<gene>
    <name evidence="10" type="ORF">KDK92_11635</name>
</gene>
<keyword evidence="11" id="KW-1185">Reference proteome</keyword>
<evidence type="ECO:0000256" key="5">
    <source>
        <dbReference type="ARBA" id="ARBA00022989"/>
    </source>
</evidence>
<organism evidence="10 11">
    <name type="scientific">Oceanirhabdus seepicola</name>
    <dbReference type="NCBI Taxonomy" id="2828781"/>
    <lineage>
        <taxon>Bacteria</taxon>
        <taxon>Bacillati</taxon>
        <taxon>Bacillota</taxon>
        <taxon>Clostridia</taxon>
        <taxon>Eubacteriales</taxon>
        <taxon>Clostridiaceae</taxon>
        <taxon>Oceanirhabdus</taxon>
    </lineage>
</organism>
<keyword evidence="4 8" id="KW-0812">Transmembrane</keyword>
<dbReference type="InterPro" id="IPR023090">
    <property type="entry name" value="UPF0702_alpha/beta_dom_sf"/>
</dbReference>
<keyword evidence="6 8" id="KW-0472">Membrane</keyword>
<evidence type="ECO:0000313" key="10">
    <source>
        <dbReference type="EMBL" id="MCM1990388.1"/>
    </source>
</evidence>